<feature type="compositionally biased region" description="Basic and acidic residues" evidence="1">
    <location>
        <begin position="253"/>
        <end position="263"/>
    </location>
</feature>
<reference evidence="3 4" key="1">
    <citation type="journal article" date="2011" name="Proc. Natl. Acad. Sci. U.S.A.">
        <title>Evolutionary erosion of yeast sex chromosomes by mating-type switching accidents.</title>
        <authorList>
            <person name="Gordon J.L."/>
            <person name="Armisen D."/>
            <person name="Proux-Wera E."/>
            <person name="Oheigeartaigh S.S."/>
            <person name="Byrne K.P."/>
            <person name="Wolfe K.H."/>
        </authorList>
    </citation>
    <scope>NUCLEOTIDE SEQUENCE [LARGE SCALE GENOMIC DNA]</scope>
    <source>
        <strain evidence="4">ATCC 76901 / BCRC 22586 / CBS 4309 / NBRC 1992 / NRRL Y-12630</strain>
    </source>
</reference>
<dbReference type="Proteomes" id="UP000001640">
    <property type="component" value="Chromosome 9"/>
</dbReference>
<dbReference type="KEGG" id="ncs:NCAS_0I00490"/>
<keyword evidence="2" id="KW-1133">Transmembrane helix</keyword>
<gene>
    <name evidence="3" type="primary">NCAS0I00490</name>
    <name evidence="3" type="ordered locus">NCAS_0I00490</name>
</gene>
<evidence type="ECO:0000256" key="1">
    <source>
        <dbReference type="SAM" id="MobiDB-lite"/>
    </source>
</evidence>
<dbReference type="HOGENOM" id="CLU_756682_0_0_1"/>
<accession>G0VJN7</accession>
<evidence type="ECO:0000313" key="4">
    <source>
        <dbReference type="Proteomes" id="UP000001640"/>
    </source>
</evidence>
<dbReference type="FunCoup" id="G0VJN7">
    <property type="interactions" value="50"/>
</dbReference>
<feature type="compositionally biased region" description="Basic residues" evidence="1">
    <location>
        <begin position="242"/>
        <end position="252"/>
    </location>
</feature>
<dbReference type="EMBL" id="HE576760">
    <property type="protein sequence ID" value="CCC71717.1"/>
    <property type="molecule type" value="Genomic_DNA"/>
</dbReference>
<name>G0VJN7_NAUCA</name>
<evidence type="ECO:0000313" key="3">
    <source>
        <dbReference type="EMBL" id="CCC71717.1"/>
    </source>
</evidence>
<feature type="transmembrane region" description="Helical" evidence="2">
    <location>
        <begin position="315"/>
        <end position="333"/>
    </location>
</feature>
<keyword evidence="2" id="KW-0472">Membrane</keyword>
<keyword evidence="4" id="KW-1185">Reference proteome</keyword>
<evidence type="ECO:0000256" key="2">
    <source>
        <dbReference type="SAM" id="Phobius"/>
    </source>
</evidence>
<sequence>MATTVNDEKIPLSLQQLLNDESLSSKTSKDDSNSIYQECLSLAAKGQATQCLQKMSKSRVLARLTLVSEKKWFDLLLSCFEAAYLSKDIDSDTQDVLNEVFNGKFIEHVMFKLASNDKQTLEVLIRYIMCCIHNYEVQVKSHPASIDNLQTISRFIKSILIKYASVDTGSLHIEELRSLVTILLFEVEIELLKAKPNRNLYWELCNEVPCISEIFQNYNVKDGSRSIEEDILNHLEGLSKERKSRSKSRAKSKSKENSDKNDSVVKNIPPSPIKAKERFPDAIPFNERNDLKQEIISRIWGTLSKTFTTHELKSFMGHSMILLSLVVIVILGRKGTRIGYLFRNITRNFDTILKYLEQLFSILSSI</sequence>
<dbReference type="InParanoid" id="G0VJN7"/>
<proteinExistence type="predicted"/>
<dbReference type="RefSeq" id="XP_003678063.1">
    <property type="nucleotide sequence ID" value="XM_003678015.1"/>
</dbReference>
<dbReference type="AlphaFoldDB" id="G0VJN7"/>
<dbReference type="GeneID" id="96905408"/>
<keyword evidence="2" id="KW-0812">Transmembrane</keyword>
<organism evidence="3 4">
    <name type="scientific">Naumovozyma castellii</name>
    <name type="common">Yeast</name>
    <name type="synonym">Saccharomyces castellii</name>
    <dbReference type="NCBI Taxonomy" id="27288"/>
    <lineage>
        <taxon>Eukaryota</taxon>
        <taxon>Fungi</taxon>
        <taxon>Dikarya</taxon>
        <taxon>Ascomycota</taxon>
        <taxon>Saccharomycotina</taxon>
        <taxon>Saccharomycetes</taxon>
        <taxon>Saccharomycetales</taxon>
        <taxon>Saccharomycetaceae</taxon>
        <taxon>Naumovozyma</taxon>
    </lineage>
</organism>
<protein>
    <submittedName>
        <fullName evidence="3">Uncharacterized protein</fullName>
    </submittedName>
</protein>
<reference key="2">
    <citation type="submission" date="2011-08" db="EMBL/GenBank/DDBJ databases">
        <title>Genome sequence of Naumovozyma castellii.</title>
        <authorList>
            <person name="Gordon J.L."/>
            <person name="Armisen D."/>
            <person name="Proux-Wera E."/>
            <person name="OhEigeartaigh S.S."/>
            <person name="Byrne K.P."/>
            <person name="Wolfe K.H."/>
        </authorList>
    </citation>
    <scope>NUCLEOTIDE SEQUENCE</scope>
    <source>
        <strain>Type strain:CBS 4309</strain>
    </source>
</reference>
<feature type="region of interest" description="Disordered" evidence="1">
    <location>
        <begin position="240"/>
        <end position="276"/>
    </location>
</feature>
<dbReference type="OMA" id="VSACDIM"/>
<dbReference type="STRING" id="1064592.G0VJN7"/>